<gene>
    <name evidence="2" type="ORF">FKR81_21005</name>
</gene>
<dbReference type="SUPFAM" id="SSF53474">
    <property type="entry name" value="alpha/beta-Hydrolases"/>
    <property type="match status" value="1"/>
</dbReference>
<comment type="caution">
    <text evidence="2">The sequence shown here is derived from an EMBL/GenBank/DDBJ whole genome shotgun (WGS) entry which is preliminary data.</text>
</comment>
<dbReference type="EMBL" id="VOBR01000013">
    <property type="protein sequence ID" value="TWP50196.1"/>
    <property type="molecule type" value="Genomic_DNA"/>
</dbReference>
<keyword evidence="1" id="KW-0732">Signal</keyword>
<evidence type="ECO:0000313" key="3">
    <source>
        <dbReference type="Proteomes" id="UP000316639"/>
    </source>
</evidence>
<reference evidence="2 3" key="1">
    <citation type="submission" date="2019-07" db="EMBL/GenBank/DDBJ databases">
        <title>Lentzea xizangensis sp. nov., isolated from Qinghai-Tibetan Plateau Soils.</title>
        <authorList>
            <person name="Huang J."/>
        </authorList>
    </citation>
    <scope>NUCLEOTIDE SEQUENCE [LARGE SCALE GENOMIC DNA]</scope>
    <source>
        <strain evidence="2 3">FXJ1.1311</strain>
    </source>
</reference>
<dbReference type="PANTHER" id="PTHR34853">
    <property type="match status" value="1"/>
</dbReference>
<protein>
    <submittedName>
        <fullName evidence="2">Alpha/beta fold hydrolase</fullName>
    </submittedName>
</protein>
<accession>A0A563ER86</accession>
<dbReference type="Proteomes" id="UP000316639">
    <property type="component" value="Unassembled WGS sequence"/>
</dbReference>
<organism evidence="2 3">
    <name type="scientific">Lentzea tibetensis</name>
    <dbReference type="NCBI Taxonomy" id="2591470"/>
    <lineage>
        <taxon>Bacteria</taxon>
        <taxon>Bacillati</taxon>
        <taxon>Actinomycetota</taxon>
        <taxon>Actinomycetes</taxon>
        <taxon>Pseudonocardiales</taxon>
        <taxon>Pseudonocardiaceae</taxon>
        <taxon>Lentzea</taxon>
    </lineage>
</organism>
<keyword evidence="3" id="KW-1185">Reference proteome</keyword>
<dbReference type="GO" id="GO:0016042">
    <property type="term" value="P:lipid catabolic process"/>
    <property type="evidence" value="ECO:0007669"/>
    <property type="project" value="InterPro"/>
</dbReference>
<dbReference type="GO" id="GO:0004806">
    <property type="term" value="F:triacylglycerol lipase activity"/>
    <property type="evidence" value="ECO:0007669"/>
    <property type="project" value="InterPro"/>
</dbReference>
<dbReference type="Pfam" id="PF03583">
    <property type="entry name" value="LIP"/>
    <property type="match status" value="1"/>
</dbReference>
<dbReference type="PANTHER" id="PTHR34853:SF1">
    <property type="entry name" value="LIPASE 5"/>
    <property type="match status" value="1"/>
</dbReference>
<keyword evidence="2" id="KW-0378">Hydrolase</keyword>
<dbReference type="Gene3D" id="1.10.260.130">
    <property type="match status" value="1"/>
</dbReference>
<dbReference type="InterPro" id="IPR005152">
    <property type="entry name" value="Lipase_secreted"/>
</dbReference>
<sequence>MRKILLSVTVLSALAGGTAYAAPVVAAGDVISSATSAYPQGDADARQIVYRTRDAQGAPIDVSGMVLVPRGSGDKTPPLVGWAPGTHGIGDDCAPSRQLAAGNDYEASAINALLSRGFAVAVTDYQGLGTPGDHTYVNGRAQGQAVLDAIRAAQSLLGEGPVAIMGYSQGGQSASWAAELQPTYAPAVDLRGVSIGAAAGDLKRIAAFVDGKAGFGFGLAAAVGLKAAYPELPTNFFTPEGQALFEDMRDDCTLGIATKYGFKTWAGITTSDPFVLPSWSSRLDEQLPGLRQPAAPVRLYHSTLDDVIPHDVGTGLRVRLCATGASVDWQSYSSPTHIGTFYWANSDSVNWVADRFAGLPARDNCE</sequence>
<dbReference type="PIRSF" id="PIRSF029171">
    <property type="entry name" value="Esterase_LipA"/>
    <property type="match status" value="1"/>
</dbReference>
<evidence type="ECO:0000313" key="2">
    <source>
        <dbReference type="EMBL" id="TWP50196.1"/>
    </source>
</evidence>
<name>A0A563ER86_9PSEU</name>
<feature type="signal peptide" evidence="1">
    <location>
        <begin position="1"/>
        <end position="21"/>
    </location>
</feature>
<dbReference type="Gene3D" id="3.40.50.1820">
    <property type="entry name" value="alpha/beta hydrolase"/>
    <property type="match status" value="1"/>
</dbReference>
<dbReference type="RefSeq" id="WP_146353819.1">
    <property type="nucleotide sequence ID" value="NZ_VOBR01000013.1"/>
</dbReference>
<proteinExistence type="predicted"/>
<dbReference type="OrthoDB" id="9798122at2"/>
<feature type="chain" id="PRO_5022044318" evidence="1">
    <location>
        <begin position="22"/>
        <end position="366"/>
    </location>
</feature>
<evidence type="ECO:0000256" key="1">
    <source>
        <dbReference type="SAM" id="SignalP"/>
    </source>
</evidence>
<dbReference type="InterPro" id="IPR029058">
    <property type="entry name" value="AB_hydrolase_fold"/>
</dbReference>
<dbReference type="AlphaFoldDB" id="A0A563ER86"/>